<dbReference type="InterPro" id="IPR051909">
    <property type="entry name" value="MFP_Cation_Efflux"/>
</dbReference>
<dbReference type="Gene3D" id="2.40.30.170">
    <property type="match status" value="1"/>
</dbReference>
<feature type="domain" description="Heavy metal binding" evidence="4">
    <location>
        <begin position="50"/>
        <end position="76"/>
    </location>
</feature>
<evidence type="ECO:0000259" key="4">
    <source>
        <dbReference type="Pfam" id="PF19335"/>
    </source>
</evidence>
<evidence type="ECO:0000259" key="5">
    <source>
        <dbReference type="Pfam" id="PF25869"/>
    </source>
</evidence>
<evidence type="ECO:0000259" key="8">
    <source>
        <dbReference type="Pfam" id="PF25975"/>
    </source>
</evidence>
<evidence type="ECO:0000313" key="9">
    <source>
        <dbReference type="EMBL" id="QBA64534.1"/>
    </source>
</evidence>
<dbReference type="Gene3D" id="2.40.420.20">
    <property type="match status" value="1"/>
</dbReference>
<dbReference type="OrthoDB" id="9806939at2"/>
<dbReference type="FunFam" id="2.40.30.170:FF:000010">
    <property type="entry name" value="Efflux RND transporter periplasmic adaptor subunit"/>
    <property type="match status" value="1"/>
</dbReference>
<evidence type="ECO:0000256" key="2">
    <source>
        <dbReference type="ARBA" id="ARBA00022448"/>
    </source>
</evidence>
<reference evidence="9 10" key="1">
    <citation type="submission" date="2019-01" db="EMBL/GenBank/DDBJ databases">
        <title>Muriicola soli sp. nov., isolated from soil.</title>
        <authorList>
            <person name="Kang H.J."/>
            <person name="Kim S.B."/>
        </authorList>
    </citation>
    <scope>NUCLEOTIDE SEQUENCE [LARGE SCALE GENOMIC DNA]</scope>
    <source>
        <strain evidence="9 10">MMS17-SY002</strain>
    </source>
</reference>
<dbReference type="GO" id="GO:0022857">
    <property type="term" value="F:transmembrane transporter activity"/>
    <property type="evidence" value="ECO:0007669"/>
    <property type="project" value="InterPro"/>
</dbReference>
<dbReference type="InterPro" id="IPR045800">
    <property type="entry name" value="HMBD"/>
</dbReference>
<sequence>MKTETKKIIGIAAITLIIGLALGAVFFGGSEEGMAEDHLHEVELAEETIWTCSMHPQIRQNEAGNCPICGMELIPVENGDGIESDPAAIRMSQTAMQIASVSTEIVGKTKPVKLLRINGKVQPDERQVYSQSSHIPGRIERLAVNFTGEYVNRGQVLATVYSPELVNAQEELFEARKIAGTQPILFESAKEKLRNWKLSDRQVEQILESGKTRDELPIHADISGYVTEKNVNLGDYVNRGQVIYQIANLKKVWILLDIYESDMAWVKKGDEVSLSVQSLPGENFTGRISFIDPVLDPMTRVAKARVEVDNSDLRLKPEMFVSAELKAKLPVQLDAVVIPKSAVMWTGERSVVYVKNETSNGVDFKMRIVTLGPALGNGFVIKEGLRAGEEIAVNGTFSIDAAAQLAGKPSMMNHEGGPAMTGHNHGGTGIQNDLQSSITNEIESYAIGQEAKVALVTIFGDYLAFKDALVNDDLEKAKNTGSRFNKNIERIKKSFFTGEAQQVWLNQSGEIKKALEHIPHMKTLDEIRKSFEKVSIHMIYIESVFNANSEALYILHCPMANDNKGADWLSSSKEIRNPFYGEAMLTCGSVSGEL</sequence>
<evidence type="ECO:0000259" key="7">
    <source>
        <dbReference type="Pfam" id="PF25954"/>
    </source>
</evidence>
<dbReference type="NCBIfam" id="TIGR01730">
    <property type="entry name" value="RND_mfp"/>
    <property type="match status" value="1"/>
</dbReference>
<dbReference type="InterPro" id="IPR006143">
    <property type="entry name" value="RND_pump_MFP"/>
</dbReference>
<dbReference type="SUPFAM" id="SSF111369">
    <property type="entry name" value="HlyD-like secretion proteins"/>
    <property type="match status" value="1"/>
</dbReference>
<dbReference type="Pfam" id="PF19335">
    <property type="entry name" value="HMBD"/>
    <property type="match status" value="1"/>
</dbReference>
<evidence type="ECO:0000259" key="3">
    <source>
        <dbReference type="Pfam" id="PF11827"/>
    </source>
</evidence>
<dbReference type="InterPro" id="IPR058791">
    <property type="entry name" value="3HB_CusB"/>
</dbReference>
<proteinExistence type="inferred from homology"/>
<feature type="domain" description="CusB-like three alpha-helical bundle" evidence="5">
    <location>
        <begin position="164"/>
        <end position="213"/>
    </location>
</feature>
<evidence type="ECO:0000313" key="10">
    <source>
        <dbReference type="Proteomes" id="UP000290889"/>
    </source>
</evidence>
<dbReference type="GO" id="GO:0030288">
    <property type="term" value="C:outer membrane-bounded periplasmic space"/>
    <property type="evidence" value="ECO:0007669"/>
    <property type="project" value="TreeGrafter"/>
</dbReference>
<dbReference type="Pfam" id="PF25919">
    <property type="entry name" value="BSH_CusB"/>
    <property type="match status" value="1"/>
</dbReference>
<dbReference type="Pfam" id="PF25975">
    <property type="entry name" value="CzcB_C"/>
    <property type="match status" value="1"/>
</dbReference>
<evidence type="ECO:0000259" key="6">
    <source>
        <dbReference type="Pfam" id="PF25919"/>
    </source>
</evidence>
<dbReference type="GO" id="GO:0015679">
    <property type="term" value="P:plasma membrane copper ion transport"/>
    <property type="evidence" value="ECO:0007669"/>
    <property type="project" value="TreeGrafter"/>
</dbReference>
<protein>
    <submittedName>
        <fullName evidence="9">Efflux RND transporter periplasmic adaptor subunit</fullName>
    </submittedName>
</protein>
<keyword evidence="2" id="KW-0813">Transport</keyword>
<dbReference type="InterPro" id="IPR058790">
    <property type="entry name" value="BSH_CusB"/>
</dbReference>
<dbReference type="GO" id="GO:0060003">
    <property type="term" value="P:copper ion export"/>
    <property type="evidence" value="ECO:0007669"/>
    <property type="project" value="TreeGrafter"/>
</dbReference>
<comment type="similarity">
    <text evidence="1">Belongs to the membrane fusion protein (MFP) (TC 8.A.1) family.</text>
</comment>
<keyword evidence="10" id="KW-1185">Reference proteome</keyword>
<dbReference type="GO" id="GO:0046914">
    <property type="term" value="F:transition metal ion binding"/>
    <property type="evidence" value="ECO:0007669"/>
    <property type="project" value="TreeGrafter"/>
</dbReference>
<feature type="domain" description="CzcB-like C-terminal circularly permuted SH3-like" evidence="8">
    <location>
        <begin position="336"/>
        <end position="399"/>
    </location>
</feature>
<dbReference type="Proteomes" id="UP000290889">
    <property type="component" value="Chromosome"/>
</dbReference>
<dbReference type="RefSeq" id="WP_129604843.1">
    <property type="nucleotide sequence ID" value="NZ_CP035544.1"/>
</dbReference>
<dbReference type="InterPro" id="IPR021782">
    <property type="entry name" value="DUF3347"/>
</dbReference>
<feature type="domain" description="CusB-like barrel-sandwich hybrid" evidence="6">
    <location>
        <begin position="135"/>
        <end position="247"/>
    </location>
</feature>
<evidence type="ECO:0000256" key="1">
    <source>
        <dbReference type="ARBA" id="ARBA00009477"/>
    </source>
</evidence>
<feature type="domain" description="DUF3347" evidence="3">
    <location>
        <begin position="458"/>
        <end position="549"/>
    </location>
</feature>
<dbReference type="PANTHER" id="PTHR30097:SF15">
    <property type="entry name" value="CATION EFFLUX SYSTEM PROTEIN CUSB"/>
    <property type="match status" value="1"/>
</dbReference>
<dbReference type="EMBL" id="CP035544">
    <property type="protein sequence ID" value="QBA64534.1"/>
    <property type="molecule type" value="Genomic_DNA"/>
</dbReference>
<gene>
    <name evidence="9" type="ORF">EQY75_08350</name>
</gene>
<accession>A0A411EAJ0</accession>
<dbReference type="InterPro" id="IPR058792">
    <property type="entry name" value="Beta-barrel_RND_2"/>
</dbReference>
<dbReference type="GO" id="GO:0016020">
    <property type="term" value="C:membrane"/>
    <property type="evidence" value="ECO:0007669"/>
    <property type="project" value="InterPro"/>
</dbReference>
<organism evidence="9 10">
    <name type="scientific">Muriicola soli</name>
    <dbReference type="NCBI Taxonomy" id="2507538"/>
    <lineage>
        <taxon>Bacteria</taxon>
        <taxon>Pseudomonadati</taxon>
        <taxon>Bacteroidota</taxon>
        <taxon>Flavobacteriia</taxon>
        <taxon>Flavobacteriales</taxon>
        <taxon>Flavobacteriaceae</taxon>
        <taxon>Muriicola</taxon>
    </lineage>
</organism>
<dbReference type="InterPro" id="IPR058649">
    <property type="entry name" value="CzcB_C"/>
</dbReference>
<dbReference type="PANTHER" id="PTHR30097">
    <property type="entry name" value="CATION EFFLUX SYSTEM PROTEIN CUSB"/>
    <property type="match status" value="1"/>
</dbReference>
<feature type="domain" description="CusB-like beta-barrel" evidence="7">
    <location>
        <begin position="251"/>
        <end position="327"/>
    </location>
</feature>
<dbReference type="Pfam" id="PF25954">
    <property type="entry name" value="Beta-barrel_RND_2"/>
    <property type="match status" value="1"/>
</dbReference>
<name>A0A411EAJ0_9FLAO</name>
<dbReference type="AlphaFoldDB" id="A0A411EAJ0"/>
<dbReference type="Pfam" id="PF11827">
    <property type="entry name" value="DUF3347"/>
    <property type="match status" value="1"/>
</dbReference>
<dbReference type="KEGG" id="mur:EQY75_08350"/>
<dbReference type="Pfam" id="PF25869">
    <property type="entry name" value="3HB_CusB"/>
    <property type="match status" value="1"/>
</dbReference>